<dbReference type="InterPro" id="IPR036938">
    <property type="entry name" value="PAP2/HPO_sf"/>
</dbReference>
<dbReference type="PANTHER" id="PTHR34599">
    <property type="entry name" value="PEROXIDASE-RELATED"/>
    <property type="match status" value="1"/>
</dbReference>
<protein>
    <submittedName>
        <fullName evidence="3">Vanadium-dependent haloperoxidase</fullName>
    </submittedName>
</protein>
<name>A0A6B0Y4B2_9RHOB</name>
<evidence type="ECO:0000313" key="3">
    <source>
        <dbReference type="EMBL" id="MXY34972.1"/>
    </source>
</evidence>
<keyword evidence="3" id="KW-0575">Peroxidase</keyword>
<comment type="caution">
    <text evidence="3">The sequence shown here is derived from an EMBL/GenBank/DDBJ whole genome shotgun (WGS) entry which is preliminary data.</text>
</comment>
<dbReference type="SUPFAM" id="SSF48317">
    <property type="entry name" value="Acid phosphatase/Vanadium-dependent haloperoxidase"/>
    <property type="match status" value="1"/>
</dbReference>
<dbReference type="CDD" id="cd03398">
    <property type="entry name" value="PAP2_haloperoxidase"/>
    <property type="match status" value="1"/>
</dbReference>
<feature type="domain" description="Phosphatidic acid phosphatase type 2/haloperoxidase" evidence="2">
    <location>
        <begin position="395"/>
        <end position="553"/>
    </location>
</feature>
<dbReference type="Gene3D" id="1.10.606.20">
    <property type="match status" value="1"/>
</dbReference>
<dbReference type="Pfam" id="PF01569">
    <property type="entry name" value="PAP2"/>
    <property type="match status" value="1"/>
</dbReference>
<reference evidence="3" key="1">
    <citation type="submission" date="2019-09" db="EMBL/GenBank/DDBJ databases">
        <title>Characterisation of the sponge microbiome using genome-centric metagenomics.</title>
        <authorList>
            <person name="Engelberts J.P."/>
            <person name="Robbins S.J."/>
            <person name="De Goeij J.M."/>
            <person name="Aranda M."/>
            <person name="Bell S.C."/>
            <person name="Webster N.S."/>
        </authorList>
    </citation>
    <scope>NUCLEOTIDE SEQUENCE</scope>
    <source>
        <strain evidence="3">SB0664_bin_43</strain>
    </source>
</reference>
<dbReference type="InterPro" id="IPR052559">
    <property type="entry name" value="V-haloperoxidase"/>
</dbReference>
<dbReference type="InterPro" id="IPR000326">
    <property type="entry name" value="PAP2/HPO"/>
</dbReference>
<proteinExistence type="predicted"/>
<evidence type="ECO:0000256" key="1">
    <source>
        <dbReference type="SAM" id="MobiDB-lite"/>
    </source>
</evidence>
<feature type="region of interest" description="Disordered" evidence="1">
    <location>
        <begin position="72"/>
        <end position="94"/>
    </location>
</feature>
<keyword evidence="3" id="KW-0560">Oxidoreductase</keyword>
<sequence>MVWRRIPASRSASTGACGASLARGSSRKRHLVLLSCRPLRRPRAIDAVAGGTRFPIGPVTPKQVEAKLISTDSSALSSPVQEHRSMRQPRAGTPLSRRQFVRSLAASVATVPLAGGIGGSVATPARGASYASQILGPGKRNAVFHWVDTALQQIRDQRVLAPRAAYNLGLATAAGFLAANGIARAYGEPFGIGTGPQDADPEVAYGVAFSLAAAEAFQQPFLFERTSFLRRFSGSESKSLGVEWGRRAAMIVLGQRTDDGSEPSEVNYYLGRYERRGDTLQWSPTAPFYGASPGPSFPSFERCLYPGHGMITPWTMKSGSQFRVSAFHDPRSPEFAEEFDMIRRLGGNDSTTRTADQSEVALFWEDGPWGVTNPGHFMYIAMQLLQDRGLGFLELARAMALVGMTQCDASISAWDSKYHYDVLRPETAIRARAPEFGNPDSRVSVHGGWRSYIPTPEFPSYTSGHSTFGGAAAEMIALIHGRDDIAFSGRSPDQVLWPQLQGVTRHWTSLSHMAEENGMSRLYGGVHWALDHVQGVAAGRAIARHAFRSTFPNRS</sequence>
<gene>
    <name evidence="3" type="ORF">F4Y60_13000</name>
</gene>
<dbReference type="PANTHER" id="PTHR34599:SF1">
    <property type="entry name" value="PHOSPHATIDIC ACID PHOSPHATASE TYPE 2_HALOPEROXIDASE DOMAIN-CONTAINING PROTEIN"/>
    <property type="match status" value="1"/>
</dbReference>
<evidence type="ECO:0000259" key="2">
    <source>
        <dbReference type="Pfam" id="PF01569"/>
    </source>
</evidence>
<dbReference type="EMBL" id="VXRY01000536">
    <property type="protein sequence ID" value="MXY34972.1"/>
    <property type="molecule type" value="Genomic_DNA"/>
</dbReference>
<accession>A0A6B0Y4B2</accession>
<organism evidence="3">
    <name type="scientific">Boseongicola sp. SB0664_bin_43</name>
    <dbReference type="NCBI Taxonomy" id="2604844"/>
    <lineage>
        <taxon>Bacteria</taxon>
        <taxon>Pseudomonadati</taxon>
        <taxon>Pseudomonadota</taxon>
        <taxon>Alphaproteobacteria</taxon>
        <taxon>Rhodobacterales</taxon>
        <taxon>Paracoccaceae</taxon>
        <taxon>Boseongicola</taxon>
    </lineage>
</organism>
<dbReference type="GO" id="GO:0004601">
    <property type="term" value="F:peroxidase activity"/>
    <property type="evidence" value="ECO:0007669"/>
    <property type="project" value="UniProtKB-KW"/>
</dbReference>
<dbReference type="AlphaFoldDB" id="A0A6B0Y4B2"/>